<name>A0A3S3PP08_9SPHI</name>
<organism evidence="2 3">
    <name type="scientific">Pedobacter chitinilyticus</name>
    <dbReference type="NCBI Taxonomy" id="2233776"/>
    <lineage>
        <taxon>Bacteria</taxon>
        <taxon>Pseudomonadati</taxon>
        <taxon>Bacteroidota</taxon>
        <taxon>Sphingobacteriia</taxon>
        <taxon>Sphingobacteriales</taxon>
        <taxon>Sphingobacteriaceae</taxon>
        <taxon>Pedobacter</taxon>
    </lineage>
</organism>
<comment type="caution">
    <text evidence="2">The sequence shown here is derived from an EMBL/GenBank/DDBJ whole genome shotgun (WGS) entry which is preliminary data.</text>
</comment>
<evidence type="ECO:0000259" key="1">
    <source>
        <dbReference type="Pfam" id="PF01807"/>
    </source>
</evidence>
<keyword evidence="3" id="KW-1185">Reference proteome</keyword>
<reference evidence="2 3" key="1">
    <citation type="submission" date="2018-06" db="EMBL/GenBank/DDBJ databases">
        <title>Pedobacter endophyticus sp. nov., an endophytic bacterium isolated from a leaf of Triticum aestivum.</title>
        <authorList>
            <person name="Zhang L."/>
        </authorList>
    </citation>
    <scope>NUCLEOTIDE SEQUENCE [LARGE SCALE GENOMIC DNA]</scope>
    <source>
        <strain evidence="2 3">CM134L-2</strain>
    </source>
</reference>
<dbReference type="GO" id="GO:0008270">
    <property type="term" value="F:zinc ion binding"/>
    <property type="evidence" value="ECO:0007669"/>
    <property type="project" value="InterPro"/>
</dbReference>
<dbReference type="GO" id="GO:0003899">
    <property type="term" value="F:DNA-directed RNA polymerase activity"/>
    <property type="evidence" value="ECO:0007669"/>
    <property type="project" value="InterPro"/>
</dbReference>
<dbReference type="Gene3D" id="3.90.580.10">
    <property type="entry name" value="Zinc finger, CHC2-type domain"/>
    <property type="match status" value="1"/>
</dbReference>
<protein>
    <submittedName>
        <fullName evidence="2">DNA primase</fullName>
    </submittedName>
</protein>
<gene>
    <name evidence="2" type="ORF">DPV69_07325</name>
</gene>
<dbReference type="GO" id="GO:0006260">
    <property type="term" value="P:DNA replication"/>
    <property type="evidence" value="ECO:0007669"/>
    <property type="project" value="InterPro"/>
</dbReference>
<feature type="domain" description="Zinc finger CHC2-type" evidence="1">
    <location>
        <begin position="17"/>
        <end position="91"/>
    </location>
</feature>
<accession>A0A3S3PP08</accession>
<evidence type="ECO:0000313" key="3">
    <source>
        <dbReference type="Proteomes" id="UP000284120"/>
    </source>
</evidence>
<sequence length="293" mass="33253">MCSAKNNRITCKQAREIDLVDFLSNIGIEPASVKGHQFWYHSPFRDEQTPSFKVNGAINRWYDFGDGTNGSLIDLGIRLKNCSVREFLQMLESGTFTHCPHRPGETNVDGPAIAVLSNTALSSPELVSYLSSRKITLQVANRYCKEIHYSCNGRNYCAVGFANRSGGFELRSKNFKGTVSPKDYTLLCQGRAELAVFEGFIDFMSYLLIMGKDPQQDYLILNSLAFFQRAMECMMGYSRVQLWTNNDDRSNEVVSMALGHSDIFVDQRNFFFGYNDLNDMLNNKPIVQRIKKS</sequence>
<dbReference type="EMBL" id="SAYW01000002">
    <property type="protein sequence ID" value="RWU08185.1"/>
    <property type="molecule type" value="Genomic_DNA"/>
</dbReference>
<evidence type="ECO:0000313" key="2">
    <source>
        <dbReference type="EMBL" id="RWU08185.1"/>
    </source>
</evidence>
<dbReference type="RefSeq" id="WP_113646710.1">
    <property type="nucleotide sequence ID" value="NZ_QMHN01000002.1"/>
</dbReference>
<dbReference type="AlphaFoldDB" id="A0A3S3PP08"/>
<dbReference type="Proteomes" id="UP000284120">
    <property type="component" value="Unassembled WGS sequence"/>
</dbReference>
<dbReference type="OrthoDB" id="8536512at2"/>
<dbReference type="SUPFAM" id="SSF57783">
    <property type="entry name" value="Zinc beta-ribbon"/>
    <property type="match status" value="1"/>
</dbReference>
<proteinExistence type="predicted"/>
<dbReference type="GO" id="GO:0003677">
    <property type="term" value="F:DNA binding"/>
    <property type="evidence" value="ECO:0007669"/>
    <property type="project" value="InterPro"/>
</dbReference>
<dbReference type="InterPro" id="IPR036977">
    <property type="entry name" value="DNA_primase_Znf_CHC2"/>
</dbReference>
<dbReference type="InterPro" id="IPR002694">
    <property type="entry name" value="Znf_CHC2"/>
</dbReference>
<dbReference type="Pfam" id="PF01807">
    <property type="entry name" value="Zn_ribbon_DnaG"/>
    <property type="match status" value="1"/>
</dbReference>